<evidence type="ECO:0000313" key="12">
    <source>
        <dbReference type="Proteomes" id="UP001286313"/>
    </source>
</evidence>
<keyword evidence="7 9" id="KW-0131">Cell cycle</keyword>
<keyword evidence="5 9" id="KW-0498">Mitosis</keyword>
<reference evidence="11" key="1">
    <citation type="submission" date="2023-10" db="EMBL/GenBank/DDBJ databases">
        <title>Genome assemblies of two species of porcelain crab, Petrolisthes cinctipes and Petrolisthes manimaculis (Anomura: Porcellanidae).</title>
        <authorList>
            <person name="Angst P."/>
        </authorList>
    </citation>
    <scope>NUCLEOTIDE SEQUENCE</scope>
    <source>
        <strain evidence="11">PB745_01</strain>
        <tissue evidence="11">Gill</tissue>
    </source>
</reference>
<comment type="caution">
    <text evidence="11">The sequence shown here is derived from an EMBL/GenBank/DDBJ whole genome shotgun (WGS) entry which is preliminary data.</text>
</comment>
<evidence type="ECO:0000256" key="3">
    <source>
        <dbReference type="ARBA" id="ARBA00022454"/>
    </source>
</evidence>
<feature type="region of interest" description="Disordered" evidence="10">
    <location>
        <begin position="84"/>
        <end position="104"/>
    </location>
</feature>
<keyword evidence="4 9" id="KW-0132">Cell division</keyword>
<evidence type="ECO:0000256" key="5">
    <source>
        <dbReference type="ARBA" id="ARBA00022776"/>
    </source>
</evidence>
<sequence length="636" mass="70929">MGGKGTDEVDQVIIVLKRLLLKESEDGEYAEVGGERLMITLEHCPPMLLSVNKDIQEIILVQQYSQVCKKSPIVPSFTRDIPSMFSSPRTNGKTPSKTHIDNNDLDVTGSPLKCPFMQDMGEDNLSPFIISLPTSKKKEDQTLRCTPIPACKAWYIASKFNLAGSKLCGDVDKFVPLWVVCDGKDEQGTHFVGMHREEGNLSRTLVRSSGPYQGVTNLPSLDHLILHHTSVGRINSLESVVEATYDVLTSGDEDRGSSLRLICNWKRPLAMLSPPAPHSRITASIRVVCDDVRCAAHQMYLELSVLRGFVSGLVSGEVAWFIRQDSSSITDDIQQVFEAIKDKGVRQKREDDTGNNLDMMIEGKFLNRRKNMDFTDHLWNVLLKCESYQELKETLAFVFMSVASAEVRPQILACNTTQVGTLLRNIMQGKESVPQLSGLTPLHMLIEIGCEKIKRDYIDIFKNGELTTCEQLSWFVGSSSGVGGSGSGSIDGVVDDIYQCTIDQLSRLHVALQVVVALRTYLSLPPPTLSHFTVQVLNQMKEVVPGIANSFSLQLQSLCVRQLFNSLKVNSWEVNVKSSEASFSKLLRCYVSRTPLIQLSSNALDDPDDLENDKDDCDEEKYYCSYFTCVTDKYFS</sequence>
<comment type="subunit">
    <text evidence="9">Component of the RZZ complex.</text>
</comment>
<feature type="compositionally biased region" description="Polar residues" evidence="10">
    <location>
        <begin position="84"/>
        <end position="97"/>
    </location>
</feature>
<evidence type="ECO:0000313" key="11">
    <source>
        <dbReference type="EMBL" id="KAK3879739.1"/>
    </source>
</evidence>
<keyword evidence="12" id="KW-1185">Reference proteome</keyword>
<dbReference type="Pfam" id="PF09817">
    <property type="entry name" value="Zwilch"/>
    <property type="match status" value="1"/>
</dbReference>
<gene>
    <name evidence="11" type="ORF">Pcinc_015725</name>
</gene>
<evidence type="ECO:0000256" key="8">
    <source>
        <dbReference type="ARBA" id="ARBA00023328"/>
    </source>
</evidence>
<evidence type="ECO:0000256" key="2">
    <source>
        <dbReference type="ARBA" id="ARBA00009062"/>
    </source>
</evidence>
<protein>
    <recommendedName>
        <fullName evidence="9">Protein zwilch</fullName>
    </recommendedName>
</protein>
<dbReference type="AlphaFoldDB" id="A0AAE1FTQ8"/>
<dbReference type="GO" id="GO:1990423">
    <property type="term" value="C:RZZ complex"/>
    <property type="evidence" value="ECO:0007669"/>
    <property type="project" value="UniProtKB-UniRule"/>
</dbReference>
<dbReference type="PANTHER" id="PTHR15995:SF1">
    <property type="entry name" value="PROTEIN ZWILCH HOMOLOG"/>
    <property type="match status" value="1"/>
</dbReference>
<comment type="similarity">
    <text evidence="2 9">Belongs to the ZWILCH family.</text>
</comment>
<evidence type="ECO:0000256" key="9">
    <source>
        <dbReference type="RuleBase" id="RU369076"/>
    </source>
</evidence>
<dbReference type="GO" id="GO:0007094">
    <property type="term" value="P:mitotic spindle assembly checkpoint signaling"/>
    <property type="evidence" value="ECO:0007669"/>
    <property type="project" value="UniProtKB-UniRule"/>
</dbReference>
<comment type="subcellular location">
    <subcellularLocation>
        <location evidence="1 9">Chromosome</location>
        <location evidence="1 9">Centromere</location>
        <location evidence="1 9">Kinetochore</location>
    </subcellularLocation>
</comment>
<dbReference type="InterPro" id="IPR018630">
    <property type="entry name" value="Zwilch"/>
</dbReference>
<comment type="function">
    <text evidence="9">Essential component of the mitotic checkpoint, which prevents cells from prematurely exiting mitosis. Required for the assembly of the dynein-dynactin and MAD1-MAD2 complexes onto kinetochores. Its function related to the spindle assembly machinery is proposed to depend on its association in the mitotic RZZ complex.</text>
</comment>
<evidence type="ECO:0000256" key="1">
    <source>
        <dbReference type="ARBA" id="ARBA00004629"/>
    </source>
</evidence>
<organism evidence="11 12">
    <name type="scientific">Petrolisthes cinctipes</name>
    <name type="common">Flat porcelain crab</name>
    <dbReference type="NCBI Taxonomy" id="88211"/>
    <lineage>
        <taxon>Eukaryota</taxon>
        <taxon>Metazoa</taxon>
        <taxon>Ecdysozoa</taxon>
        <taxon>Arthropoda</taxon>
        <taxon>Crustacea</taxon>
        <taxon>Multicrustacea</taxon>
        <taxon>Malacostraca</taxon>
        <taxon>Eumalacostraca</taxon>
        <taxon>Eucarida</taxon>
        <taxon>Decapoda</taxon>
        <taxon>Pleocyemata</taxon>
        <taxon>Anomura</taxon>
        <taxon>Galatheoidea</taxon>
        <taxon>Porcellanidae</taxon>
        <taxon>Petrolisthes</taxon>
    </lineage>
</organism>
<keyword evidence="6 9" id="KW-0995">Kinetochore</keyword>
<name>A0AAE1FTQ8_PETCI</name>
<dbReference type="GO" id="GO:0034501">
    <property type="term" value="P:protein localization to kinetochore"/>
    <property type="evidence" value="ECO:0007669"/>
    <property type="project" value="UniProtKB-UniRule"/>
</dbReference>
<proteinExistence type="inferred from homology"/>
<evidence type="ECO:0000256" key="4">
    <source>
        <dbReference type="ARBA" id="ARBA00022618"/>
    </source>
</evidence>
<dbReference type="PANTHER" id="PTHR15995">
    <property type="entry name" value="PROTEIN ZWILCH HOMOLOG"/>
    <property type="match status" value="1"/>
</dbReference>
<accession>A0AAE1FTQ8</accession>
<keyword evidence="8 9" id="KW-0137">Centromere</keyword>
<dbReference type="Proteomes" id="UP001286313">
    <property type="component" value="Unassembled WGS sequence"/>
</dbReference>
<dbReference type="EMBL" id="JAWQEG010001402">
    <property type="protein sequence ID" value="KAK3879739.1"/>
    <property type="molecule type" value="Genomic_DNA"/>
</dbReference>
<evidence type="ECO:0000256" key="6">
    <source>
        <dbReference type="ARBA" id="ARBA00022838"/>
    </source>
</evidence>
<dbReference type="Gene3D" id="1.10.287.1880">
    <property type="match status" value="1"/>
</dbReference>
<dbReference type="GO" id="GO:0051301">
    <property type="term" value="P:cell division"/>
    <property type="evidence" value="ECO:0007669"/>
    <property type="project" value="UniProtKB-UniRule"/>
</dbReference>
<evidence type="ECO:0000256" key="7">
    <source>
        <dbReference type="ARBA" id="ARBA00023306"/>
    </source>
</evidence>
<dbReference type="Gene3D" id="1.20.58.730">
    <property type="match status" value="1"/>
</dbReference>
<evidence type="ECO:0000256" key="10">
    <source>
        <dbReference type="SAM" id="MobiDB-lite"/>
    </source>
</evidence>
<keyword evidence="3 9" id="KW-0158">Chromosome</keyword>